<dbReference type="EMBL" id="FMXM01000012">
    <property type="protein sequence ID" value="SDA87959.1"/>
    <property type="molecule type" value="Genomic_DNA"/>
</dbReference>
<dbReference type="InterPro" id="IPR005299">
    <property type="entry name" value="MeTrfase_7"/>
</dbReference>
<evidence type="ECO:0000256" key="2">
    <source>
        <dbReference type="ARBA" id="ARBA00022842"/>
    </source>
</evidence>
<dbReference type="InterPro" id="IPR029063">
    <property type="entry name" value="SAM-dependent_MTases_sf"/>
</dbReference>
<keyword evidence="4" id="KW-0489">Methyltransferase</keyword>
<proteinExistence type="predicted"/>
<feature type="region of interest" description="Disordered" evidence="3">
    <location>
        <begin position="1"/>
        <end position="25"/>
    </location>
</feature>
<dbReference type="GO" id="GO:0032259">
    <property type="term" value="P:methylation"/>
    <property type="evidence" value="ECO:0007669"/>
    <property type="project" value="UniProtKB-KW"/>
</dbReference>
<sequence>MTRLDDERRARRNDGQFSQTGKGKGMNVKAAMPVISMRGAGYYSSNTVGAKAVIDRAGDLVAGAIAAMQPLAGGVPFTVADFGAADGGTSLDLMRRIVGLVRAREPDREIAITYTDLPHNDFAALFRLTQGLLGAPTDAPLAGMPDVYIFGSGTSFYRQILASGTLSLGFSATAMHWLSSRPTMIADHVQAVGATPREQARFRAQAMADWETILLHRARELRPGGRLVLANFCVDEEGRYLGNTGGVNMFDTFARHWRELHASGRISAAEYRNATFQQFYKSKVEFAAPFADANSAVSRAGLRLDHVSTTVTACPYAADFRRHGDAARFAEAYVPTLRSWSETVFAGALDPSRPADERAAIVDDFYGAYQAEVARAPQGHAMDYVHCFMVISKAS</sequence>
<dbReference type="Proteomes" id="UP000198588">
    <property type="component" value="Unassembled WGS sequence"/>
</dbReference>
<dbReference type="GO" id="GO:0046872">
    <property type="term" value="F:metal ion binding"/>
    <property type="evidence" value="ECO:0007669"/>
    <property type="project" value="UniProtKB-KW"/>
</dbReference>
<keyword evidence="1" id="KW-0479">Metal-binding</keyword>
<dbReference type="Gene3D" id="1.10.1200.270">
    <property type="entry name" value="Methyltransferase, alpha-helical capping domain"/>
    <property type="match status" value="1"/>
</dbReference>
<evidence type="ECO:0000256" key="3">
    <source>
        <dbReference type="SAM" id="MobiDB-lite"/>
    </source>
</evidence>
<evidence type="ECO:0000313" key="5">
    <source>
        <dbReference type="Proteomes" id="UP000198588"/>
    </source>
</evidence>
<dbReference type="RefSeq" id="WP_208604645.1">
    <property type="nucleotide sequence ID" value="NZ_FMXM01000012.1"/>
</dbReference>
<evidence type="ECO:0000313" key="4">
    <source>
        <dbReference type="EMBL" id="SDA87959.1"/>
    </source>
</evidence>
<protein>
    <submittedName>
        <fullName evidence="4">SAM dependent carboxyl methyltransferase</fullName>
    </submittedName>
</protein>
<evidence type="ECO:0000256" key="1">
    <source>
        <dbReference type="ARBA" id="ARBA00022723"/>
    </source>
</evidence>
<reference evidence="4 5" key="1">
    <citation type="submission" date="2016-10" db="EMBL/GenBank/DDBJ databases">
        <authorList>
            <person name="de Groot N.N."/>
        </authorList>
    </citation>
    <scope>NUCLEOTIDE SEQUENCE [LARGE SCALE GENOMIC DNA]</scope>
    <source>
        <strain evidence="4 5">CGMCC 1.12097</strain>
    </source>
</reference>
<dbReference type="STRING" id="1165689.SAMN02927914_03996"/>
<dbReference type="SUPFAM" id="SSF53335">
    <property type="entry name" value="S-adenosyl-L-methionine-dependent methyltransferases"/>
    <property type="match status" value="1"/>
</dbReference>
<accession>A0A1G5YYS0</accession>
<dbReference type="Gene3D" id="3.40.50.150">
    <property type="entry name" value="Vaccinia Virus protein VP39"/>
    <property type="match status" value="1"/>
</dbReference>
<dbReference type="InterPro" id="IPR042086">
    <property type="entry name" value="MeTrfase_capping"/>
</dbReference>
<name>A0A1G5YYS0_9HYPH</name>
<keyword evidence="4" id="KW-0808">Transferase</keyword>
<dbReference type="PANTHER" id="PTHR31009">
    <property type="entry name" value="S-ADENOSYL-L-METHIONINE:CARBOXYL METHYLTRANSFERASE FAMILY PROTEIN"/>
    <property type="match status" value="1"/>
</dbReference>
<dbReference type="GO" id="GO:0008168">
    <property type="term" value="F:methyltransferase activity"/>
    <property type="evidence" value="ECO:0007669"/>
    <property type="project" value="UniProtKB-KW"/>
</dbReference>
<organism evidence="4 5">
    <name type="scientific">Mesorhizobium qingshengii</name>
    <dbReference type="NCBI Taxonomy" id="1165689"/>
    <lineage>
        <taxon>Bacteria</taxon>
        <taxon>Pseudomonadati</taxon>
        <taxon>Pseudomonadota</taxon>
        <taxon>Alphaproteobacteria</taxon>
        <taxon>Hyphomicrobiales</taxon>
        <taxon>Phyllobacteriaceae</taxon>
        <taxon>Mesorhizobium</taxon>
    </lineage>
</organism>
<dbReference type="Pfam" id="PF03492">
    <property type="entry name" value="Methyltransf_7"/>
    <property type="match status" value="1"/>
</dbReference>
<gene>
    <name evidence="4" type="ORF">SAMN02927914_03996</name>
</gene>
<keyword evidence="2" id="KW-0460">Magnesium</keyword>
<dbReference type="AlphaFoldDB" id="A0A1G5YYS0"/>
<feature type="compositionally biased region" description="Basic and acidic residues" evidence="3">
    <location>
        <begin position="1"/>
        <end position="14"/>
    </location>
</feature>